<gene>
    <name evidence="2" type="ORF">PCL_11469</name>
</gene>
<evidence type="ECO:0000313" key="2">
    <source>
        <dbReference type="EMBL" id="PWI71375.1"/>
    </source>
</evidence>
<reference evidence="2 3" key="1">
    <citation type="journal article" date="2016" name="Front. Microbiol.">
        <title>Genome and transcriptome sequences reveal the specific parasitism of the nematophagous Purpureocillium lilacinum 36-1.</title>
        <authorList>
            <person name="Xie J."/>
            <person name="Li S."/>
            <person name="Mo C."/>
            <person name="Xiao X."/>
            <person name="Peng D."/>
            <person name="Wang G."/>
            <person name="Xiao Y."/>
        </authorList>
    </citation>
    <scope>NUCLEOTIDE SEQUENCE [LARGE SCALE GENOMIC DNA]</scope>
    <source>
        <strain evidence="2 3">36-1</strain>
    </source>
</reference>
<dbReference type="Proteomes" id="UP000245956">
    <property type="component" value="Unassembled WGS sequence"/>
</dbReference>
<feature type="region of interest" description="Disordered" evidence="1">
    <location>
        <begin position="1"/>
        <end position="27"/>
    </location>
</feature>
<feature type="compositionally biased region" description="Basic and acidic residues" evidence="1">
    <location>
        <begin position="233"/>
        <end position="244"/>
    </location>
</feature>
<comment type="caution">
    <text evidence="2">The sequence shown here is derived from an EMBL/GenBank/DDBJ whole genome shotgun (WGS) entry which is preliminary data.</text>
</comment>
<evidence type="ECO:0000313" key="3">
    <source>
        <dbReference type="Proteomes" id="UP000245956"/>
    </source>
</evidence>
<accession>A0A2U3EA60</accession>
<organism evidence="2 3">
    <name type="scientific">Purpureocillium lilacinum</name>
    <name type="common">Paecilomyces lilacinus</name>
    <dbReference type="NCBI Taxonomy" id="33203"/>
    <lineage>
        <taxon>Eukaryota</taxon>
        <taxon>Fungi</taxon>
        <taxon>Dikarya</taxon>
        <taxon>Ascomycota</taxon>
        <taxon>Pezizomycotina</taxon>
        <taxon>Sordariomycetes</taxon>
        <taxon>Hypocreomycetidae</taxon>
        <taxon>Hypocreales</taxon>
        <taxon>Ophiocordycipitaceae</taxon>
        <taxon>Purpureocillium</taxon>
    </lineage>
</organism>
<sequence length="449" mass="48381">MVVEEGERGGGAAAARGEPEHRGRANERLTRRDPVGAMDGWMDGWMMAGWLPHSVCLPQLDSQIGWLDERRELITEAAGMILHEEQCPTACLFPAMACVVGEAIAEARRGWPPRYFTAARACPLARSLPLERRQTKGGDDAYPATKLVAPECSSSGADDMVGRDVVGVSTGGGDAETRRPCSGMTPVYAMLGATVHRAVGVPFSFVVMHRSFGCICGRRSATTTTTATTATERSPRPVPDRWSDKKGRDWGDLTWEKLCCRYCGHLLRAFVACAVDSQQARRETRNHQNSPPGGLDIVSAHAFPTSLGSWSPRRCRRLTPQAGFCKALRLSARDVMAPEMQEARRAAMAAKDLYAEEGRECVLCPLPRLLEARMEALGPTSLVEALQTQPRWGSFSGARALILATATLPLRNPQSGSARLAGSLPPPGTTLVSGTGRPVVAPLPDSTPV</sequence>
<feature type="compositionally biased region" description="Basic and acidic residues" evidence="1">
    <location>
        <begin position="17"/>
        <end position="27"/>
    </location>
</feature>
<proteinExistence type="predicted"/>
<protein>
    <submittedName>
        <fullName evidence="2">Uncharacterized protein</fullName>
    </submittedName>
</protein>
<dbReference type="AlphaFoldDB" id="A0A2U3EA60"/>
<feature type="region of interest" description="Disordered" evidence="1">
    <location>
        <begin position="414"/>
        <end position="449"/>
    </location>
</feature>
<name>A0A2U3EA60_PURLI</name>
<feature type="region of interest" description="Disordered" evidence="1">
    <location>
        <begin position="225"/>
        <end position="244"/>
    </location>
</feature>
<dbReference type="EMBL" id="LCWV01000007">
    <property type="protein sequence ID" value="PWI71375.1"/>
    <property type="molecule type" value="Genomic_DNA"/>
</dbReference>
<evidence type="ECO:0000256" key="1">
    <source>
        <dbReference type="SAM" id="MobiDB-lite"/>
    </source>
</evidence>